<comment type="caution">
    <text evidence="1">The sequence shown here is derived from an EMBL/GenBank/DDBJ whole genome shotgun (WGS) entry which is preliminary data.</text>
</comment>
<dbReference type="EMBL" id="RQJP01000001">
    <property type="protein sequence ID" value="RRB18171.1"/>
    <property type="molecule type" value="Genomic_DNA"/>
</dbReference>
<evidence type="ECO:0000313" key="1">
    <source>
        <dbReference type="EMBL" id="RRB18171.1"/>
    </source>
</evidence>
<keyword evidence="2" id="KW-1185">Reference proteome</keyword>
<proteinExistence type="predicted"/>
<dbReference type="Proteomes" id="UP000274271">
    <property type="component" value="Unassembled WGS sequence"/>
</dbReference>
<accession>A0A3P1CXU3</accession>
<dbReference type="RefSeq" id="WP_148096027.1">
    <property type="nucleotide sequence ID" value="NZ_RQJP01000001.1"/>
</dbReference>
<reference evidence="1 2" key="1">
    <citation type="submission" date="2018-11" db="EMBL/GenBank/DDBJ databases">
        <authorList>
            <person name="Zhou Z."/>
            <person name="Wang G."/>
        </authorList>
    </citation>
    <scope>NUCLEOTIDE SEQUENCE [LARGE SCALE GENOMIC DNA]</scope>
    <source>
        <strain evidence="1 2">KCTC42998</strain>
    </source>
</reference>
<gene>
    <name evidence="1" type="ORF">EHT87_07810</name>
</gene>
<dbReference type="OrthoDB" id="7064214at2"/>
<name>A0A3P1CXU3_9BACT</name>
<protein>
    <submittedName>
        <fullName evidence="1">Uncharacterized protein</fullName>
    </submittedName>
</protein>
<evidence type="ECO:0000313" key="2">
    <source>
        <dbReference type="Proteomes" id="UP000274271"/>
    </source>
</evidence>
<dbReference type="AlphaFoldDB" id="A0A3P1CXU3"/>
<organism evidence="1 2">
    <name type="scientific">Larkinella knui</name>
    <dbReference type="NCBI Taxonomy" id="2025310"/>
    <lineage>
        <taxon>Bacteria</taxon>
        <taxon>Pseudomonadati</taxon>
        <taxon>Bacteroidota</taxon>
        <taxon>Cytophagia</taxon>
        <taxon>Cytophagales</taxon>
        <taxon>Spirosomataceae</taxon>
        <taxon>Larkinella</taxon>
    </lineage>
</organism>
<sequence length="245" mass="28168">MAAIKIHCPSCKKTTYTRSIPTYKIYQNTNEGDPKARLLCNSKHADILWYRRGRECQICGKIFLSAELDESFIEELVQLRELVIERNIRIIRRIKRNIHWIKYDEKVPEDFAKSFIRACAWWDKHPSGFPARAPRHADNIYLSSYYGWVLEFGANKFLVGKAIIRSANVVNTYIENAAKGTLIRKNELVNAISNAIAGSVANFYDDEYYTYPIYSGQLEFGVHAIDLADAAEFLIKNSDLEGLFV</sequence>